<gene>
    <name evidence="9" type="ORF">ACFSKW_36965</name>
</gene>
<reference evidence="10" key="1">
    <citation type="journal article" date="2019" name="Int. J. Syst. Evol. Microbiol.">
        <title>The Global Catalogue of Microorganisms (GCM) 10K type strain sequencing project: providing services to taxonomists for standard genome sequencing and annotation.</title>
        <authorList>
            <consortium name="The Broad Institute Genomics Platform"/>
            <consortium name="The Broad Institute Genome Sequencing Center for Infectious Disease"/>
            <person name="Wu L."/>
            <person name="Ma J."/>
        </authorList>
    </citation>
    <scope>NUCLEOTIDE SEQUENCE [LARGE SCALE GENOMIC DNA]</scope>
    <source>
        <strain evidence="10">ICMP 6774ER</strain>
    </source>
</reference>
<comment type="caution">
    <text evidence="9">The sequence shown here is derived from an EMBL/GenBank/DDBJ whole genome shotgun (WGS) entry which is preliminary data.</text>
</comment>
<keyword evidence="3 7" id="KW-0812">Transmembrane</keyword>
<protein>
    <submittedName>
        <fullName evidence="9">PLDc N-terminal domain-containing protein</fullName>
    </submittedName>
</protein>
<evidence type="ECO:0000256" key="1">
    <source>
        <dbReference type="ARBA" id="ARBA00004651"/>
    </source>
</evidence>
<dbReference type="InterPro" id="IPR027379">
    <property type="entry name" value="CLS_N"/>
</dbReference>
<evidence type="ECO:0000256" key="7">
    <source>
        <dbReference type="SAM" id="Phobius"/>
    </source>
</evidence>
<keyword evidence="4 7" id="KW-1133">Transmembrane helix</keyword>
<evidence type="ECO:0000259" key="8">
    <source>
        <dbReference type="Pfam" id="PF13396"/>
    </source>
</evidence>
<feature type="region of interest" description="Disordered" evidence="6">
    <location>
        <begin position="66"/>
        <end position="99"/>
    </location>
</feature>
<evidence type="ECO:0000256" key="6">
    <source>
        <dbReference type="SAM" id="MobiDB-lite"/>
    </source>
</evidence>
<evidence type="ECO:0000256" key="4">
    <source>
        <dbReference type="ARBA" id="ARBA00022989"/>
    </source>
</evidence>
<feature type="compositionally biased region" description="Basic and acidic residues" evidence="6">
    <location>
        <begin position="71"/>
        <end position="99"/>
    </location>
</feature>
<proteinExistence type="predicted"/>
<dbReference type="Pfam" id="PF13396">
    <property type="entry name" value="PLDc_N"/>
    <property type="match status" value="1"/>
</dbReference>
<accession>A0ABW4T7Y7</accession>
<dbReference type="EMBL" id="JBHUFV010000055">
    <property type="protein sequence ID" value="MFD1937077.1"/>
    <property type="molecule type" value="Genomic_DNA"/>
</dbReference>
<comment type="subcellular location">
    <subcellularLocation>
        <location evidence="1">Cell membrane</location>
        <topology evidence="1">Multi-pass membrane protein</topology>
    </subcellularLocation>
</comment>
<dbReference type="Proteomes" id="UP001597368">
    <property type="component" value="Unassembled WGS sequence"/>
</dbReference>
<feature type="domain" description="Cardiolipin synthase N-terminal" evidence="8">
    <location>
        <begin position="12"/>
        <end position="57"/>
    </location>
</feature>
<evidence type="ECO:0000256" key="5">
    <source>
        <dbReference type="ARBA" id="ARBA00023136"/>
    </source>
</evidence>
<sequence length="99" mass="11282">MPGVLLGLAVLAFWLYSLFDVITTPDEEARNLPKILWVLIVVLVPLVGSVFWLLLGRPTRSRPFHLPGRSIMDKGEAPRGPDDDPDFLRDLDRRMRDDD</sequence>
<evidence type="ECO:0000313" key="10">
    <source>
        <dbReference type="Proteomes" id="UP001597368"/>
    </source>
</evidence>
<name>A0ABW4T7Y7_9ACTN</name>
<evidence type="ECO:0000256" key="2">
    <source>
        <dbReference type="ARBA" id="ARBA00022475"/>
    </source>
</evidence>
<evidence type="ECO:0000313" key="9">
    <source>
        <dbReference type="EMBL" id="MFD1937077.1"/>
    </source>
</evidence>
<feature type="transmembrane region" description="Helical" evidence="7">
    <location>
        <begin position="35"/>
        <end position="55"/>
    </location>
</feature>
<dbReference type="RefSeq" id="WP_379577934.1">
    <property type="nucleotide sequence ID" value="NZ_JBHUFV010000055.1"/>
</dbReference>
<keyword evidence="10" id="KW-1185">Reference proteome</keyword>
<organism evidence="9 10">
    <name type="scientific">Nonomuraea mangrovi</name>
    <dbReference type="NCBI Taxonomy" id="2316207"/>
    <lineage>
        <taxon>Bacteria</taxon>
        <taxon>Bacillati</taxon>
        <taxon>Actinomycetota</taxon>
        <taxon>Actinomycetes</taxon>
        <taxon>Streptosporangiales</taxon>
        <taxon>Streptosporangiaceae</taxon>
        <taxon>Nonomuraea</taxon>
    </lineage>
</organism>
<keyword evidence="5 7" id="KW-0472">Membrane</keyword>
<evidence type="ECO:0000256" key="3">
    <source>
        <dbReference type="ARBA" id="ARBA00022692"/>
    </source>
</evidence>
<keyword evidence="2" id="KW-1003">Cell membrane</keyword>